<gene>
    <name evidence="2" type="ORF">PV383_08885</name>
</gene>
<keyword evidence="2" id="KW-0255">Endonuclease</keyword>
<evidence type="ECO:0000256" key="1">
    <source>
        <dbReference type="SAM" id="MobiDB-lite"/>
    </source>
</evidence>
<sequence>MPWSTSNRRAELPPDWDSAVRPRILARDGHQCVRTLEAGGRCPATTALEVDHIGDPHDHSDANLQTLCRWHHQRKTAQESAAARRRSPRERRARPAERHPGLL</sequence>
<evidence type="ECO:0000313" key="3">
    <source>
        <dbReference type="Proteomes" id="UP001282474"/>
    </source>
</evidence>
<reference evidence="2 3" key="1">
    <citation type="journal article" date="2023" name="Microb. Genom.">
        <title>Mesoterricola silvestris gen. nov., sp. nov., Mesoterricola sediminis sp. nov., Geothrix oryzae sp. nov., Geothrix edaphica sp. nov., Geothrix rubra sp. nov., and Geothrix limicola sp. nov., six novel members of Acidobacteriota isolated from soils.</title>
        <authorList>
            <person name="Weisberg A.J."/>
            <person name="Pearce E."/>
            <person name="Kramer C.G."/>
            <person name="Chang J.H."/>
            <person name="Clarke C.R."/>
        </authorList>
    </citation>
    <scope>NUCLEOTIDE SEQUENCE [LARGE SCALE GENOMIC DNA]</scope>
    <source>
        <strain evidence="2 3">NE20-4-1</strain>
    </source>
</reference>
<feature type="region of interest" description="Disordered" evidence="1">
    <location>
        <begin position="72"/>
        <end position="103"/>
    </location>
</feature>
<proteinExistence type="predicted"/>
<keyword evidence="3" id="KW-1185">Reference proteome</keyword>
<name>A0ABU4MIZ9_9ACTN</name>
<protein>
    <submittedName>
        <fullName evidence="2">HNH endonuclease</fullName>
    </submittedName>
</protein>
<feature type="compositionally biased region" description="Basic and acidic residues" evidence="1">
    <location>
        <begin position="93"/>
        <end position="103"/>
    </location>
</feature>
<dbReference type="GO" id="GO:0004519">
    <property type="term" value="F:endonuclease activity"/>
    <property type="evidence" value="ECO:0007669"/>
    <property type="project" value="UniProtKB-KW"/>
</dbReference>
<accession>A0ABU4MIZ9</accession>
<dbReference type="Proteomes" id="UP001282474">
    <property type="component" value="Unassembled WGS sequence"/>
</dbReference>
<dbReference type="Gene3D" id="1.10.30.50">
    <property type="match status" value="1"/>
</dbReference>
<comment type="caution">
    <text evidence="2">The sequence shown here is derived from an EMBL/GenBank/DDBJ whole genome shotgun (WGS) entry which is preliminary data.</text>
</comment>
<keyword evidence="2" id="KW-0540">Nuclease</keyword>
<keyword evidence="2" id="KW-0378">Hydrolase</keyword>
<dbReference type="RefSeq" id="WP_193383399.1">
    <property type="nucleotide sequence ID" value="NZ_JABXWI010000001.1"/>
</dbReference>
<feature type="compositionally biased region" description="Basic residues" evidence="1">
    <location>
        <begin position="83"/>
        <end position="92"/>
    </location>
</feature>
<evidence type="ECO:0000313" key="2">
    <source>
        <dbReference type="EMBL" id="MDX3037283.1"/>
    </source>
</evidence>
<organism evidence="2 3">
    <name type="scientific">Streptomyces caniscabiei</name>
    <dbReference type="NCBI Taxonomy" id="2746961"/>
    <lineage>
        <taxon>Bacteria</taxon>
        <taxon>Bacillati</taxon>
        <taxon>Actinomycetota</taxon>
        <taxon>Actinomycetes</taxon>
        <taxon>Kitasatosporales</taxon>
        <taxon>Streptomycetaceae</taxon>
        <taxon>Streptomyces</taxon>
    </lineage>
</organism>
<dbReference type="EMBL" id="JARAWJ010000005">
    <property type="protein sequence ID" value="MDX3037283.1"/>
    <property type="molecule type" value="Genomic_DNA"/>
</dbReference>